<keyword evidence="7" id="KW-1185">Reference proteome</keyword>
<dbReference type="STRING" id="178035.A0A154PP45"/>
<evidence type="ECO:0000313" key="6">
    <source>
        <dbReference type="EMBL" id="KZC13028.1"/>
    </source>
</evidence>
<evidence type="ECO:0000256" key="1">
    <source>
        <dbReference type="ARBA" id="ARBA00009995"/>
    </source>
</evidence>
<evidence type="ECO:0000313" key="7">
    <source>
        <dbReference type="Proteomes" id="UP000076502"/>
    </source>
</evidence>
<keyword evidence="5" id="KW-1133">Transmembrane helix</keyword>
<feature type="transmembrane region" description="Helical" evidence="5">
    <location>
        <begin position="446"/>
        <end position="465"/>
    </location>
</feature>
<dbReference type="GO" id="GO:0016020">
    <property type="term" value="C:membrane"/>
    <property type="evidence" value="ECO:0007669"/>
    <property type="project" value="UniProtKB-SubCell"/>
</dbReference>
<proteinExistence type="inferred from homology"/>
<dbReference type="OrthoDB" id="5835829at2759"/>
<dbReference type="InterPro" id="IPR035595">
    <property type="entry name" value="UDP_glycos_trans_CS"/>
</dbReference>
<dbReference type="CDD" id="cd03784">
    <property type="entry name" value="GT1_Gtf-like"/>
    <property type="match status" value="1"/>
</dbReference>
<dbReference type="Pfam" id="PF00201">
    <property type="entry name" value="UDPGT"/>
    <property type="match status" value="1"/>
</dbReference>
<protein>
    <recommendedName>
        <fullName evidence="5">UDP-glucuronosyltransferase</fullName>
        <ecNumber evidence="5">2.4.1.17</ecNumber>
    </recommendedName>
</protein>
<comment type="catalytic activity">
    <reaction evidence="5">
        <text>glucuronate acceptor + UDP-alpha-D-glucuronate = acceptor beta-D-glucuronoside + UDP + H(+)</text>
        <dbReference type="Rhea" id="RHEA:21032"/>
        <dbReference type="ChEBI" id="CHEBI:15378"/>
        <dbReference type="ChEBI" id="CHEBI:58052"/>
        <dbReference type="ChEBI" id="CHEBI:58223"/>
        <dbReference type="ChEBI" id="CHEBI:132367"/>
        <dbReference type="ChEBI" id="CHEBI:132368"/>
        <dbReference type="EC" id="2.4.1.17"/>
    </reaction>
</comment>
<dbReference type="InterPro" id="IPR050271">
    <property type="entry name" value="UDP-glycosyltransferase"/>
</dbReference>
<dbReference type="PANTHER" id="PTHR48043">
    <property type="entry name" value="EG:EG0003.4 PROTEIN-RELATED"/>
    <property type="match status" value="1"/>
</dbReference>
<keyword evidence="2 4" id="KW-0328">Glycosyltransferase</keyword>
<keyword evidence="5" id="KW-0472">Membrane</keyword>
<evidence type="ECO:0000256" key="3">
    <source>
        <dbReference type="ARBA" id="ARBA00022679"/>
    </source>
</evidence>
<name>A0A154PP45_DUFNO</name>
<dbReference type="EMBL" id="KQ434978">
    <property type="protein sequence ID" value="KZC13028.1"/>
    <property type="molecule type" value="Genomic_DNA"/>
</dbReference>
<evidence type="ECO:0000256" key="5">
    <source>
        <dbReference type="RuleBase" id="RU362059"/>
    </source>
</evidence>
<reference evidence="6 7" key="1">
    <citation type="submission" date="2015-07" db="EMBL/GenBank/DDBJ databases">
        <title>The genome of Dufourea novaeangliae.</title>
        <authorList>
            <person name="Pan H."/>
            <person name="Kapheim K."/>
        </authorList>
    </citation>
    <scope>NUCLEOTIDE SEQUENCE [LARGE SCALE GENOMIC DNA]</scope>
    <source>
        <strain evidence="6">0120121106</strain>
        <tissue evidence="6">Whole body</tissue>
    </source>
</reference>
<dbReference type="PANTHER" id="PTHR48043:SF145">
    <property type="entry name" value="FI06409P-RELATED"/>
    <property type="match status" value="1"/>
</dbReference>
<sequence length="484" mass="54485">MFEALCKGLLRNGHRIDMISHFPSAAPISNYTDVIDLTGTRDHVVNSFSIDHGTSLQKSMTYNIATEFGGDLCHLMGHETMQKFIENPPNDPPYDLVITEYLGAVCYLGFGHLLRVPVAIASSFLQVPCIHDFMGNNHNYAFFSGAYNEGATLVTFPDRLWNFLSNFMEMQLFYYYTSDQTKVMRKYLGQDVPDVRELERTVALALVNGHHSVNGVRPITPAIVDVGGLHVEFDHSELTRDLKIWLDSANDGVVYFTFGSLTNIETLPRDTLLDLYASFAKVTPVKVLMRCANASKLPPGLPSNVLIKPWFPQVPILGHKNTRVFITHGGLMGVQEALYYGVPLIGIPIFSDQMRNINIFVEKNVAIAINLNNLTKNSMDAALNAILNDPKYKEAAQKASRSFRDRPMSAMDTAIYWIEYVIRNGPESLRSPMIGIPWWKRNLIDVLGFIVSYLVLCVYVSRIFFKASIRKLYGSTHQAKKKLN</sequence>
<dbReference type="SUPFAM" id="SSF53756">
    <property type="entry name" value="UDP-Glycosyltransferase/glycogen phosphorylase"/>
    <property type="match status" value="1"/>
</dbReference>
<keyword evidence="5" id="KW-0812">Transmembrane</keyword>
<evidence type="ECO:0000256" key="4">
    <source>
        <dbReference type="RuleBase" id="RU003718"/>
    </source>
</evidence>
<accession>A0A154PP45</accession>
<dbReference type="Proteomes" id="UP000076502">
    <property type="component" value="Unassembled WGS sequence"/>
</dbReference>
<organism evidence="6 7">
    <name type="scientific">Dufourea novaeangliae</name>
    <name type="common">Sweat bee</name>
    <dbReference type="NCBI Taxonomy" id="178035"/>
    <lineage>
        <taxon>Eukaryota</taxon>
        <taxon>Metazoa</taxon>
        <taxon>Ecdysozoa</taxon>
        <taxon>Arthropoda</taxon>
        <taxon>Hexapoda</taxon>
        <taxon>Insecta</taxon>
        <taxon>Pterygota</taxon>
        <taxon>Neoptera</taxon>
        <taxon>Endopterygota</taxon>
        <taxon>Hymenoptera</taxon>
        <taxon>Apocrita</taxon>
        <taxon>Aculeata</taxon>
        <taxon>Apoidea</taxon>
        <taxon>Anthophila</taxon>
        <taxon>Halictidae</taxon>
        <taxon>Rophitinae</taxon>
        <taxon>Dufourea</taxon>
    </lineage>
</organism>
<keyword evidence="3 4" id="KW-0808">Transferase</keyword>
<dbReference type="GO" id="GO:0015020">
    <property type="term" value="F:glucuronosyltransferase activity"/>
    <property type="evidence" value="ECO:0007669"/>
    <property type="project" value="UniProtKB-EC"/>
</dbReference>
<comment type="subcellular location">
    <subcellularLocation>
        <location evidence="5">Membrane</location>
        <topology evidence="5">Single-pass membrane protein</topology>
    </subcellularLocation>
</comment>
<dbReference type="FunFam" id="3.40.50.2000:FF:000050">
    <property type="entry name" value="UDP-glucuronosyltransferase"/>
    <property type="match status" value="1"/>
</dbReference>
<evidence type="ECO:0000256" key="2">
    <source>
        <dbReference type="ARBA" id="ARBA00022676"/>
    </source>
</evidence>
<comment type="similarity">
    <text evidence="1 4">Belongs to the UDP-glycosyltransferase family.</text>
</comment>
<gene>
    <name evidence="6" type="ORF">WN55_04925</name>
</gene>
<dbReference type="AlphaFoldDB" id="A0A154PP45"/>
<dbReference type="PROSITE" id="PS00375">
    <property type="entry name" value="UDPGT"/>
    <property type="match status" value="1"/>
</dbReference>
<dbReference type="InterPro" id="IPR002213">
    <property type="entry name" value="UDP_glucos_trans"/>
</dbReference>
<dbReference type="Gene3D" id="3.40.50.2000">
    <property type="entry name" value="Glycogen Phosphorylase B"/>
    <property type="match status" value="1"/>
</dbReference>
<dbReference type="EC" id="2.4.1.17" evidence="5"/>